<dbReference type="PANTHER" id="PTHR31672">
    <property type="entry name" value="BNACNNG10540D PROTEIN"/>
    <property type="match status" value="1"/>
</dbReference>
<dbReference type="CDD" id="cd22157">
    <property type="entry name" value="F-box_AtFBW1-like"/>
    <property type="match status" value="1"/>
</dbReference>
<evidence type="ECO:0000313" key="3">
    <source>
        <dbReference type="Proteomes" id="UP001634393"/>
    </source>
</evidence>
<dbReference type="NCBIfam" id="TIGR01640">
    <property type="entry name" value="F_box_assoc_1"/>
    <property type="match status" value="1"/>
</dbReference>
<organism evidence="2 3">
    <name type="scientific">Penstemon smallii</name>
    <dbReference type="NCBI Taxonomy" id="265156"/>
    <lineage>
        <taxon>Eukaryota</taxon>
        <taxon>Viridiplantae</taxon>
        <taxon>Streptophyta</taxon>
        <taxon>Embryophyta</taxon>
        <taxon>Tracheophyta</taxon>
        <taxon>Spermatophyta</taxon>
        <taxon>Magnoliopsida</taxon>
        <taxon>eudicotyledons</taxon>
        <taxon>Gunneridae</taxon>
        <taxon>Pentapetalae</taxon>
        <taxon>asterids</taxon>
        <taxon>lamiids</taxon>
        <taxon>Lamiales</taxon>
        <taxon>Plantaginaceae</taxon>
        <taxon>Cheloneae</taxon>
        <taxon>Penstemon</taxon>
    </lineage>
</organism>
<dbReference type="InterPro" id="IPR050796">
    <property type="entry name" value="SCF_F-box_component"/>
</dbReference>
<dbReference type="InterPro" id="IPR017451">
    <property type="entry name" value="F-box-assoc_interact_dom"/>
</dbReference>
<accession>A0ABD3RK29</accession>
<dbReference type="AlphaFoldDB" id="A0ABD3RK29"/>
<dbReference type="SUPFAM" id="SSF81383">
    <property type="entry name" value="F-box domain"/>
    <property type="match status" value="1"/>
</dbReference>
<proteinExistence type="predicted"/>
<reference evidence="2 3" key="1">
    <citation type="submission" date="2024-12" db="EMBL/GenBank/DDBJ databases">
        <title>The unique morphological basis and parallel evolutionary history of personate flowers in Penstemon.</title>
        <authorList>
            <person name="Depatie T.H."/>
            <person name="Wessinger C.A."/>
        </authorList>
    </citation>
    <scope>NUCLEOTIDE SEQUENCE [LARGE SCALE GENOMIC DNA]</scope>
    <source>
        <strain evidence="2">WTNN_2</strain>
        <tissue evidence="2">Leaf</tissue>
    </source>
</reference>
<dbReference type="Gene3D" id="1.20.1280.50">
    <property type="match status" value="1"/>
</dbReference>
<dbReference type="Pfam" id="PF00646">
    <property type="entry name" value="F-box"/>
    <property type="match status" value="1"/>
</dbReference>
<dbReference type="Pfam" id="PF07734">
    <property type="entry name" value="FBA_1"/>
    <property type="match status" value="1"/>
</dbReference>
<name>A0ABD3RK29_9LAMI</name>
<sequence length="386" mass="44870">MASTINHQNLIEDIILEILLRLPVKALSRFKCVCKLWYTLIESPSFINRHLSHENNRERLLVRHCGPDDEYAYALYLDENLSEYEEPDHWQMLLKVGVLLGPLNGIFCSFGINRQMALLNPATRKFRPIPFRKRDTPPHLTMCEDIFGFGMDPVSGNYKLVSLRFFWNEETNVAHYPSLVSVYNSGNDSWRYFEVADLVNSSRSTNKSLCNTFLNGVYYWLTESNENVAILAFDMSKEAFRGIGTPHCIKPKEGELALCGDSISLLSYDPDKTNKYVDIWVMKKEGCWNKSFTIGPFQDLRWPLGLWKKSELLLETESLFLSSYNVKTKKLRTLKSRKKENGFFIYLIFSYKESLVSLKGDRYRFEELDISSDAFKDYFKKSSTNI</sequence>
<dbReference type="InterPro" id="IPR006527">
    <property type="entry name" value="F-box-assoc_dom_typ1"/>
</dbReference>
<comment type="caution">
    <text evidence="2">The sequence shown here is derived from an EMBL/GenBank/DDBJ whole genome shotgun (WGS) entry which is preliminary data.</text>
</comment>
<dbReference type="Proteomes" id="UP001634393">
    <property type="component" value="Unassembled WGS sequence"/>
</dbReference>
<evidence type="ECO:0000313" key="2">
    <source>
        <dbReference type="EMBL" id="KAL3813342.1"/>
    </source>
</evidence>
<protein>
    <recommendedName>
        <fullName evidence="1">F-box domain-containing protein</fullName>
    </recommendedName>
</protein>
<dbReference type="EMBL" id="JBJXBP010000008">
    <property type="protein sequence ID" value="KAL3813342.1"/>
    <property type="molecule type" value="Genomic_DNA"/>
</dbReference>
<dbReference type="InterPro" id="IPR001810">
    <property type="entry name" value="F-box_dom"/>
</dbReference>
<keyword evidence="3" id="KW-1185">Reference proteome</keyword>
<dbReference type="PANTHER" id="PTHR31672:SF13">
    <property type="entry name" value="F-BOX PROTEIN CPR30-LIKE"/>
    <property type="match status" value="1"/>
</dbReference>
<evidence type="ECO:0000259" key="1">
    <source>
        <dbReference type="SMART" id="SM00256"/>
    </source>
</evidence>
<gene>
    <name evidence="2" type="ORF">ACJIZ3_014610</name>
</gene>
<dbReference type="InterPro" id="IPR036047">
    <property type="entry name" value="F-box-like_dom_sf"/>
</dbReference>
<dbReference type="SMART" id="SM00256">
    <property type="entry name" value="FBOX"/>
    <property type="match status" value="1"/>
</dbReference>
<feature type="domain" description="F-box" evidence="1">
    <location>
        <begin position="10"/>
        <end position="50"/>
    </location>
</feature>